<protein>
    <submittedName>
        <fullName evidence="2">Uncharacterized protein</fullName>
    </submittedName>
</protein>
<feature type="signal peptide" evidence="1">
    <location>
        <begin position="1"/>
        <end position="19"/>
    </location>
</feature>
<sequence>MRLLMLCACLIVAIAFVYSKPIISQMNKFNAIITTSSSLQILNDQFNNIAGQIIDVLSPIELQILQQKAVQLAVNVYNGKVDSITGADQLLQHLEEYLGSNLQVFSTVKPLVQQLTEAVILVVPILPSNIGKYEVPAAHTSLNDLLVLLDQLQLHTWNAVIAVFPKYSDLVNQLVDAIDQITNAFSSPQLNSLAQQIIYLALDVYDEKVGIYVAADQLFLQVKQYLGSNAKIFSTIQFFAQQLIDAIILVVPILPPNNGKHETSAAHVDGFAVVSYPLQFEIHTYNPNAPKHEQKRLAHKWEKELPDIPHEMELLLNVRLKYTADRYRLQLIILDYNGKALICHQPIMLTPYGIVDTMLSKAQNTFKMQNDDGRVQNNR</sequence>
<dbReference type="AlphaFoldDB" id="A0A814QL76"/>
<evidence type="ECO:0000313" key="2">
    <source>
        <dbReference type="EMBL" id="CAF1121260.1"/>
    </source>
</evidence>
<evidence type="ECO:0000256" key="1">
    <source>
        <dbReference type="SAM" id="SignalP"/>
    </source>
</evidence>
<organism evidence="2 3">
    <name type="scientific">Adineta steineri</name>
    <dbReference type="NCBI Taxonomy" id="433720"/>
    <lineage>
        <taxon>Eukaryota</taxon>
        <taxon>Metazoa</taxon>
        <taxon>Spiralia</taxon>
        <taxon>Gnathifera</taxon>
        <taxon>Rotifera</taxon>
        <taxon>Eurotatoria</taxon>
        <taxon>Bdelloidea</taxon>
        <taxon>Adinetida</taxon>
        <taxon>Adinetidae</taxon>
        <taxon>Adineta</taxon>
    </lineage>
</organism>
<gene>
    <name evidence="2" type="ORF">JYZ213_LOCUS22492</name>
</gene>
<comment type="caution">
    <text evidence="2">The sequence shown here is derived from an EMBL/GenBank/DDBJ whole genome shotgun (WGS) entry which is preliminary data.</text>
</comment>
<dbReference type="EMBL" id="CAJNOG010000256">
    <property type="protein sequence ID" value="CAF1121260.1"/>
    <property type="molecule type" value="Genomic_DNA"/>
</dbReference>
<dbReference type="Proteomes" id="UP000663845">
    <property type="component" value="Unassembled WGS sequence"/>
</dbReference>
<keyword evidence="1" id="KW-0732">Signal</keyword>
<feature type="chain" id="PRO_5032676838" evidence="1">
    <location>
        <begin position="20"/>
        <end position="379"/>
    </location>
</feature>
<evidence type="ECO:0000313" key="3">
    <source>
        <dbReference type="Proteomes" id="UP000663845"/>
    </source>
</evidence>
<reference evidence="2" key="1">
    <citation type="submission" date="2021-02" db="EMBL/GenBank/DDBJ databases">
        <authorList>
            <person name="Nowell W R."/>
        </authorList>
    </citation>
    <scope>NUCLEOTIDE SEQUENCE</scope>
</reference>
<name>A0A814QL76_9BILA</name>
<proteinExistence type="predicted"/>
<accession>A0A814QL76</accession>